<dbReference type="Gene3D" id="1.10.10.10">
    <property type="entry name" value="Winged helix-like DNA-binding domain superfamily/Winged helix DNA-binding domain"/>
    <property type="match status" value="1"/>
</dbReference>
<organism evidence="2 3">
    <name type="scientific">Brevibacterium paucivorans</name>
    <dbReference type="NCBI Taxonomy" id="170994"/>
    <lineage>
        <taxon>Bacteria</taxon>
        <taxon>Bacillati</taxon>
        <taxon>Actinomycetota</taxon>
        <taxon>Actinomycetes</taxon>
        <taxon>Micrococcales</taxon>
        <taxon>Brevibacteriaceae</taxon>
        <taxon>Brevibacterium</taxon>
    </lineage>
</organism>
<dbReference type="Proteomes" id="UP000235598">
    <property type="component" value="Unassembled WGS sequence"/>
</dbReference>
<reference evidence="2 3" key="1">
    <citation type="submission" date="2017-09" db="EMBL/GenBank/DDBJ databases">
        <title>Bacterial strain isolated from the female urinary microbiota.</title>
        <authorList>
            <person name="Thomas-White K."/>
            <person name="Kumar N."/>
            <person name="Forster S."/>
            <person name="Putonti C."/>
            <person name="Lawley T."/>
            <person name="Wolfe A.J."/>
        </authorList>
    </citation>
    <scope>NUCLEOTIDE SEQUENCE [LARGE SCALE GENOMIC DNA]</scope>
    <source>
        <strain evidence="2 3">UMB1301</strain>
    </source>
</reference>
<dbReference type="CDD" id="cd00090">
    <property type="entry name" value="HTH_ARSR"/>
    <property type="match status" value="1"/>
</dbReference>
<evidence type="ECO:0000313" key="2">
    <source>
        <dbReference type="EMBL" id="PMD04821.1"/>
    </source>
</evidence>
<dbReference type="InterPro" id="IPR011991">
    <property type="entry name" value="ArsR-like_HTH"/>
</dbReference>
<gene>
    <name evidence="2" type="ORF">CJ199_10700</name>
</gene>
<comment type="caution">
    <text evidence="2">The sequence shown here is derived from an EMBL/GenBank/DDBJ whole genome shotgun (WGS) entry which is preliminary data.</text>
</comment>
<evidence type="ECO:0008006" key="4">
    <source>
        <dbReference type="Google" id="ProtNLM"/>
    </source>
</evidence>
<accession>A0A2N6VKY9</accession>
<dbReference type="AlphaFoldDB" id="A0A2N6VKY9"/>
<dbReference type="EMBL" id="PNHK01000004">
    <property type="protein sequence ID" value="PMD04821.1"/>
    <property type="molecule type" value="Genomic_DNA"/>
</dbReference>
<evidence type="ECO:0000256" key="1">
    <source>
        <dbReference type="SAM" id="MobiDB-lite"/>
    </source>
</evidence>
<proteinExistence type="predicted"/>
<dbReference type="InterPro" id="IPR036388">
    <property type="entry name" value="WH-like_DNA-bd_sf"/>
</dbReference>
<sequence>MSTSSDELRALREEITQQVSQLDARLRDVEERLSGEPRETQPRSHNAGVTQSQLPTESGDHEFWALNELSQRYDQPVVMFAGTAETEGGPVMWQYGRFSEHLKNTDAFAVSPALEAIAHPIRLTLLLAIINGTTTSAKLAELEQVGTSGQVYHHLSQLNATGWIRSVKRGQWEVPASKVIPFLTIILAAQE</sequence>
<feature type="region of interest" description="Disordered" evidence="1">
    <location>
        <begin position="20"/>
        <end position="57"/>
    </location>
</feature>
<dbReference type="SUPFAM" id="SSF46785">
    <property type="entry name" value="Winged helix' DNA-binding domain"/>
    <property type="match status" value="1"/>
</dbReference>
<dbReference type="RefSeq" id="WP_102239462.1">
    <property type="nucleotide sequence ID" value="NZ_PNHK01000004.1"/>
</dbReference>
<feature type="compositionally biased region" description="Polar residues" evidence="1">
    <location>
        <begin position="43"/>
        <end position="56"/>
    </location>
</feature>
<name>A0A2N6VKY9_9MICO</name>
<protein>
    <recommendedName>
        <fullName evidence="4">ArsR family transcriptional regulator</fullName>
    </recommendedName>
</protein>
<evidence type="ECO:0000313" key="3">
    <source>
        <dbReference type="Proteomes" id="UP000235598"/>
    </source>
</evidence>
<feature type="compositionally biased region" description="Basic and acidic residues" evidence="1">
    <location>
        <begin position="24"/>
        <end position="42"/>
    </location>
</feature>
<dbReference type="OrthoDB" id="3730926at2"/>
<dbReference type="InterPro" id="IPR036390">
    <property type="entry name" value="WH_DNA-bd_sf"/>
</dbReference>